<comment type="caution">
    <text evidence="3">The sequence shown here is derived from an EMBL/GenBank/DDBJ whole genome shotgun (WGS) entry which is preliminary data.</text>
</comment>
<comment type="function">
    <text evidence="2">Required for morphogenesis under gluconeogenic growth conditions.</text>
</comment>
<evidence type="ECO:0000313" key="3">
    <source>
        <dbReference type="EMBL" id="OGY96585.1"/>
    </source>
</evidence>
<reference evidence="3 4" key="1">
    <citation type="journal article" date="2016" name="Nat. Commun.">
        <title>Thousands of microbial genomes shed light on interconnected biogeochemical processes in an aquifer system.</title>
        <authorList>
            <person name="Anantharaman K."/>
            <person name="Brown C.T."/>
            <person name="Hug L.A."/>
            <person name="Sharon I."/>
            <person name="Castelle C.J."/>
            <person name="Probst A.J."/>
            <person name="Thomas B.C."/>
            <person name="Singh A."/>
            <person name="Wilkins M.J."/>
            <person name="Karaoz U."/>
            <person name="Brodie E.L."/>
            <person name="Williams K.H."/>
            <person name="Hubbard S.S."/>
            <person name="Banfield J.F."/>
        </authorList>
    </citation>
    <scope>NUCLEOTIDE SEQUENCE [LARGE SCALE GENOMIC DNA]</scope>
</reference>
<organism evidence="3 4">
    <name type="scientific">Candidatus Liptonbacteria bacterium GWB1_49_6</name>
    <dbReference type="NCBI Taxonomy" id="1798644"/>
    <lineage>
        <taxon>Bacteria</taxon>
        <taxon>Candidatus Liptoniibacteriota</taxon>
    </lineage>
</organism>
<proteinExistence type="inferred from homology"/>
<dbReference type="STRING" id="1798644.A2122_02605"/>
<dbReference type="CDD" id="cd07187">
    <property type="entry name" value="YvcK_like"/>
    <property type="match status" value="1"/>
</dbReference>
<comment type="similarity">
    <text evidence="2">Belongs to the gluconeogenesis factor family.</text>
</comment>
<evidence type="ECO:0000256" key="2">
    <source>
        <dbReference type="HAMAP-Rule" id="MF_00973"/>
    </source>
</evidence>
<dbReference type="NCBIfam" id="TIGR01826">
    <property type="entry name" value="CofD_related"/>
    <property type="match status" value="1"/>
</dbReference>
<evidence type="ECO:0000256" key="1">
    <source>
        <dbReference type="ARBA" id="ARBA00022490"/>
    </source>
</evidence>
<comment type="subcellular location">
    <subcellularLocation>
        <location evidence="2">Cytoplasm</location>
    </subcellularLocation>
</comment>
<dbReference type="EMBL" id="MHKU01000027">
    <property type="protein sequence ID" value="OGY96585.1"/>
    <property type="molecule type" value="Genomic_DNA"/>
</dbReference>
<evidence type="ECO:0000313" key="4">
    <source>
        <dbReference type="Proteomes" id="UP000176648"/>
    </source>
</evidence>
<dbReference type="PANTHER" id="PTHR30135">
    <property type="entry name" value="UNCHARACTERIZED PROTEIN YVCK-RELATED"/>
    <property type="match status" value="1"/>
</dbReference>
<dbReference type="GO" id="GO:0005737">
    <property type="term" value="C:cytoplasm"/>
    <property type="evidence" value="ECO:0007669"/>
    <property type="project" value="UniProtKB-SubCell"/>
</dbReference>
<dbReference type="SUPFAM" id="SSF142338">
    <property type="entry name" value="CofD-like"/>
    <property type="match status" value="1"/>
</dbReference>
<dbReference type="InterPro" id="IPR002882">
    <property type="entry name" value="CofD"/>
</dbReference>
<sequence length="325" mass="35651">MKKVVVVGGGTGTFTVLSGLKKYPLELSAVVAMSDNGGSTGILRDELGVLPPGDVRQCLVALSRSDQLMRTLMNYRFSNGTLKGHSFGNLLLSALERITGSFDLAVEKASEILLLEGKVLPATLDKIHLIAHLANGKTVRGEAKIEKTNLLSINRLSLKPSPKANPKAITALTNANLIIFAPGDLYTSIIPTLLVPGIPQAITQSKAKKVYVCNLMNKLGHTDGFSVEDHVLKLEEYLGGEIHNVIVNNQKPSPLLLKKYAREGEHFVEFKKSASSPRNYITHALIRKKVFASVPGDAIRRTFIRHDPERLARLIFKRFILPKLY</sequence>
<gene>
    <name evidence="3" type="ORF">A2122_02605</name>
</gene>
<dbReference type="InterPro" id="IPR010119">
    <property type="entry name" value="Gluconeogen_factor"/>
</dbReference>
<protein>
    <recommendedName>
        <fullName evidence="2">Putative gluconeogenesis factor</fullName>
    </recommendedName>
</protein>
<dbReference type="PANTHER" id="PTHR30135:SF3">
    <property type="entry name" value="GLUCONEOGENESIS FACTOR-RELATED"/>
    <property type="match status" value="1"/>
</dbReference>
<dbReference type="Pfam" id="PF01933">
    <property type="entry name" value="CofD"/>
    <property type="match status" value="1"/>
</dbReference>
<keyword evidence="1 2" id="KW-0963">Cytoplasm</keyword>
<accession>A0A1G2C589</accession>
<name>A0A1G2C589_9BACT</name>
<dbReference type="Proteomes" id="UP000176648">
    <property type="component" value="Unassembled WGS sequence"/>
</dbReference>
<dbReference type="InterPro" id="IPR038136">
    <property type="entry name" value="CofD-like_dom_sf"/>
</dbReference>
<dbReference type="AlphaFoldDB" id="A0A1G2C589"/>
<dbReference type="GO" id="GO:0043743">
    <property type="term" value="F:LPPG:FO 2-phospho-L-lactate transferase activity"/>
    <property type="evidence" value="ECO:0007669"/>
    <property type="project" value="InterPro"/>
</dbReference>
<dbReference type="Gene3D" id="3.40.50.10680">
    <property type="entry name" value="CofD-like domains"/>
    <property type="match status" value="1"/>
</dbReference>
<dbReference type="GO" id="GO:0008360">
    <property type="term" value="P:regulation of cell shape"/>
    <property type="evidence" value="ECO:0007669"/>
    <property type="project" value="UniProtKB-UniRule"/>
</dbReference>
<dbReference type="HAMAP" id="MF_00973">
    <property type="entry name" value="Gluconeogen_factor"/>
    <property type="match status" value="1"/>
</dbReference>